<feature type="compositionally biased region" description="Basic and acidic residues" evidence="1">
    <location>
        <begin position="145"/>
        <end position="155"/>
    </location>
</feature>
<evidence type="ECO:0000313" key="2">
    <source>
        <dbReference type="EMBL" id="KHN88944.1"/>
    </source>
</evidence>
<evidence type="ECO:0000256" key="1">
    <source>
        <dbReference type="SAM" id="MobiDB-lite"/>
    </source>
</evidence>
<protein>
    <submittedName>
        <fullName evidence="2">Uncharacterized protein</fullName>
    </submittedName>
</protein>
<feature type="compositionally biased region" description="Basic and acidic residues" evidence="1">
    <location>
        <begin position="112"/>
        <end position="132"/>
    </location>
</feature>
<accession>A0A0B2W5I8</accession>
<name>A0A0B2W5I8_TOXCA</name>
<dbReference type="Proteomes" id="UP000031036">
    <property type="component" value="Unassembled WGS sequence"/>
</dbReference>
<gene>
    <name evidence="2" type="ORF">Tcan_05305</name>
</gene>
<feature type="region of interest" description="Disordered" evidence="1">
    <location>
        <begin position="58"/>
        <end position="155"/>
    </location>
</feature>
<reference evidence="2 3" key="1">
    <citation type="submission" date="2014-11" db="EMBL/GenBank/DDBJ databases">
        <title>Genetic blueprint of the zoonotic pathogen Toxocara canis.</title>
        <authorList>
            <person name="Zhu X.-Q."/>
            <person name="Korhonen P.K."/>
            <person name="Cai H."/>
            <person name="Young N.D."/>
            <person name="Nejsum P."/>
            <person name="von Samson-Himmelstjerna G."/>
            <person name="Boag P.R."/>
            <person name="Tan P."/>
            <person name="Li Q."/>
            <person name="Min J."/>
            <person name="Yang Y."/>
            <person name="Wang X."/>
            <person name="Fang X."/>
            <person name="Hall R.S."/>
            <person name="Hofmann A."/>
            <person name="Sternberg P.W."/>
            <person name="Jex A.R."/>
            <person name="Gasser R.B."/>
        </authorList>
    </citation>
    <scope>NUCLEOTIDE SEQUENCE [LARGE SCALE GENOMIC DNA]</scope>
    <source>
        <strain evidence="2">PN_DK_2014</strain>
    </source>
</reference>
<comment type="caution">
    <text evidence="2">The sequence shown here is derived from an EMBL/GenBank/DDBJ whole genome shotgun (WGS) entry which is preliminary data.</text>
</comment>
<sequence length="155" mass="17417">MTTAVSENETELAKECKTEDFGTVNNTGETPLKILNGLPMLETDQTFDNRFKNIKQHDAEADVETANEEKSEVNNSDTHSVPEQITPVVEDNPRFTLSNNRQDAETPVTHSKTIDQHAKEDQQSTMGDKSEPTLESIENTRVPPIKHENDYCTDI</sequence>
<keyword evidence="3" id="KW-1185">Reference proteome</keyword>
<dbReference type="AlphaFoldDB" id="A0A0B2W5I8"/>
<organism evidence="2 3">
    <name type="scientific">Toxocara canis</name>
    <name type="common">Canine roundworm</name>
    <dbReference type="NCBI Taxonomy" id="6265"/>
    <lineage>
        <taxon>Eukaryota</taxon>
        <taxon>Metazoa</taxon>
        <taxon>Ecdysozoa</taxon>
        <taxon>Nematoda</taxon>
        <taxon>Chromadorea</taxon>
        <taxon>Rhabditida</taxon>
        <taxon>Spirurina</taxon>
        <taxon>Ascaridomorpha</taxon>
        <taxon>Ascaridoidea</taxon>
        <taxon>Toxocaridae</taxon>
        <taxon>Toxocara</taxon>
    </lineage>
</organism>
<evidence type="ECO:0000313" key="3">
    <source>
        <dbReference type="Proteomes" id="UP000031036"/>
    </source>
</evidence>
<proteinExistence type="predicted"/>
<feature type="compositionally biased region" description="Polar residues" evidence="1">
    <location>
        <begin position="73"/>
        <end position="83"/>
    </location>
</feature>
<dbReference type="EMBL" id="JPKZ01000139">
    <property type="protein sequence ID" value="KHN88944.1"/>
    <property type="molecule type" value="Genomic_DNA"/>
</dbReference>